<organism evidence="1 2">
    <name type="scientific">Anaerostipes amylophilus</name>
    <dbReference type="NCBI Taxonomy" id="2981779"/>
    <lineage>
        <taxon>Bacteria</taxon>
        <taxon>Bacillati</taxon>
        <taxon>Bacillota</taxon>
        <taxon>Clostridia</taxon>
        <taxon>Lachnospirales</taxon>
        <taxon>Lachnospiraceae</taxon>
        <taxon>Anaerostipes</taxon>
    </lineage>
</organism>
<comment type="caution">
    <text evidence="1">The sequence shown here is derived from an EMBL/GenBank/DDBJ whole genome shotgun (WGS) entry which is preliminary data.</text>
</comment>
<evidence type="ECO:0000313" key="1">
    <source>
        <dbReference type="EMBL" id="MEQ2710005.1"/>
    </source>
</evidence>
<sequence length="137" mass="14881">MAVVTELFRSEDNGTLSFGDYTLAQKAKKGDIQFEGDIYKIKTFKTMTKLDKNGQLIFESVPGSAVHNFVATTDGVAFDIESSSDVQVTLEVEAGQEYKVFIDNTNVGMMKANLGGKLTLSVELSEGTAASVRVKKQ</sequence>
<keyword evidence="2" id="KW-1185">Reference proteome</keyword>
<accession>A0ABV1IS18</accession>
<gene>
    <name evidence="1" type="ORF">AAAU51_02280</name>
</gene>
<reference evidence="1 2" key="1">
    <citation type="submission" date="2024-04" db="EMBL/GenBank/DDBJ databases">
        <title>Human intestinal bacterial collection.</title>
        <authorList>
            <person name="Pauvert C."/>
            <person name="Hitch T.C.A."/>
            <person name="Clavel T."/>
        </authorList>
    </citation>
    <scope>NUCLEOTIDE SEQUENCE [LARGE SCALE GENOMIC DNA]</scope>
    <source>
        <strain evidence="1 2">CLA-AA-H249</strain>
    </source>
</reference>
<name>A0ABV1IS18_9FIRM</name>
<protein>
    <submittedName>
        <fullName evidence="1">Endosialidase</fullName>
    </submittedName>
</protein>
<dbReference type="Proteomes" id="UP001482154">
    <property type="component" value="Unassembled WGS sequence"/>
</dbReference>
<evidence type="ECO:0000313" key="2">
    <source>
        <dbReference type="Proteomes" id="UP001482154"/>
    </source>
</evidence>
<proteinExistence type="predicted"/>
<dbReference type="EMBL" id="JBBNIN010000002">
    <property type="protein sequence ID" value="MEQ2710005.1"/>
    <property type="molecule type" value="Genomic_DNA"/>
</dbReference>
<dbReference type="RefSeq" id="WP_022374231.1">
    <property type="nucleotide sequence ID" value="NZ_JAOQJG010000002.1"/>
</dbReference>